<evidence type="ECO:0000256" key="2">
    <source>
        <dbReference type="ARBA" id="ARBA00022833"/>
    </source>
</evidence>
<sequence length="144" mass="16037">MLFFTVSRIAFGSTKVESKTATKLAEVTGPDSSLIGPGAKPGTIPTQLDQATGLERFEMLGKREGVDVFDIESPIREGKGTMADPYLVPSYFDHRYVGCRGEEEGEGDHKPYWMRVEIDEPGRCWECGTVFALKYLGQPEHDHH</sequence>
<dbReference type="GO" id="GO:0005740">
    <property type="term" value="C:mitochondrial envelope"/>
    <property type="evidence" value="ECO:0007669"/>
    <property type="project" value="InterPro"/>
</dbReference>
<dbReference type="Proteomes" id="UP000268321">
    <property type="component" value="Unassembled WGS sequence"/>
</dbReference>
<evidence type="ECO:0000313" key="4">
    <source>
        <dbReference type="EMBL" id="RKP31343.1"/>
    </source>
</evidence>
<dbReference type="PROSITE" id="PS51359">
    <property type="entry name" value="COX5B_2"/>
    <property type="match status" value="1"/>
</dbReference>
<dbReference type="InterPro" id="IPR002124">
    <property type="entry name" value="Cyt_c_oxidase_su5b"/>
</dbReference>
<dbReference type="Gene3D" id="2.60.11.10">
    <property type="entry name" value="Cytochrome c oxidase, subunit Vb"/>
    <property type="match status" value="1"/>
</dbReference>
<dbReference type="Pfam" id="PF01215">
    <property type="entry name" value="COX5B"/>
    <property type="match status" value="1"/>
</dbReference>
<evidence type="ECO:0000256" key="1">
    <source>
        <dbReference type="ARBA" id="ARBA00022723"/>
    </source>
</evidence>
<feature type="binding site" evidence="3">
    <location>
        <position position="124"/>
    </location>
    <ligand>
        <name>Zn(2+)</name>
        <dbReference type="ChEBI" id="CHEBI:29105"/>
    </ligand>
</feature>
<dbReference type="EMBL" id="ML004443">
    <property type="protein sequence ID" value="RKP31343.1"/>
    <property type="molecule type" value="Genomic_DNA"/>
</dbReference>
<dbReference type="AlphaFoldDB" id="A0A4P9ZEV1"/>
<name>A0A4P9ZEV1_9ASCO</name>
<evidence type="ECO:0000256" key="3">
    <source>
        <dbReference type="PIRSR" id="PIRSR602124-2"/>
    </source>
</evidence>
<organism evidence="4 5">
    <name type="scientific">Metschnikowia bicuspidata</name>
    <dbReference type="NCBI Taxonomy" id="27322"/>
    <lineage>
        <taxon>Eukaryota</taxon>
        <taxon>Fungi</taxon>
        <taxon>Dikarya</taxon>
        <taxon>Ascomycota</taxon>
        <taxon>Saccharomycotina</taxon>
        <taxon>Pichiomycetes</taxon>
        <taxon>Metschnikowiaceae</taxon>
        <taxon>Metschnikowia</taxon>
    </lineage>
</organism>
<keyword evidence="1 3" id="KW-0479">Metal-binding</keyword>
<dbReference type="SUPFAM" id="SSF57802">
    <property type="entry name" value="Rubredoxin-like"/>
    <property type="match status" value="1"/>
</dbReference>
<dbReference type="InterPro" id="IPR036972">
    <property type="entry name" value="Cyt_c_oxidase_su5b_sf"/>
</dbReference>
<accession>A0A4P9ZEV1</accession>
<dbReference type="GO" id="GO:0045277">
    <property type="term" value="C:respiratory chain complex IV"/>
    <property type="evidence" value="ECO:0007669"/>
    <property type="project" value="InterPro"/>
</dbReference>
<dbReference type="GO" id="GO:0006123">
    <property type="term" value="P:mitochondrial electron transport, cytochrome c to oxygen"/>
    <property type="evidence" value="ECO:0007669"/>
    <property type="project" value="InterPro"/>
</dbReference>
<dbReference type="PANTHER" id="PTHR10122">
    <property type="entry name" value="CYTOCHROME C OXIDASE SUBUNIT 5B, MITOCHONDRIAL"/>
    <property type="match status" value="1"/>
</dbReference>
<feature type="binding site" evidence="3">
    <location>
        <position position="127"/>
    </location>
    <ligand>
        <name>Zn(2+)</name>
        <dbReference type="ChEBI" id="CHEBI:29105"/>
    </ligand>
</feature>
<dbReference type="PANTHER" id="PTHR10122:SF0">
    <property type="entry name" value="CYTOCHROME C OXIDASE SUBUNIT 5B, ISOFORM A-RELATED"/>
    <property type="match status" value="1"/>
</dbReference>
<feature type="binding site" evidence="3">
    <location>
        <position position="109"/>
    </location>
    <ligand>
        <name>Zn(2+)</name>
        <dbReference type="ChEBI" id="CHEBI:29105"/>
    </ligand>
</feature>
<evidence type="ECO:0000313" key="5">
    <source>
        <dbReference type="Proteomes" id="UP000268321"/>
    </source>
</evidence>
<proteinExistence type="predicted"/>
<reference evidence="5" key="1">
    <citation type="journal article" date="2018" name="Nat. Microbiol.">
        <title>Leveraging single-cell genomics to expand the fungal tree of life.</title>
        <authorList>
            <person name="Ahrendt S.R."/>
            <person name="Quandt C.A."/>
            <person name="Ciobanu D."/>
            <person name="Clum A."/>
            <person name="Salamov A."/>
            <person name="Andreopoulos B."/>
            <person name="Cheng J.F."/>
            <person name="Woyke T."/>
            <person name="Pelin A."/>
            <person name="Henrissat B."/>
            <person name="Reynolds N.K."/>
            <person name="Benny G.L."/>
            <person name="Smith M.E."/>
            <person name="James T.Y."/>
            <person name="Grigoriev I.V."/>
        </authorList>
    </citation>
    <scope>NUCLEOTIDE SEQUENCE [LARGE SCALE GENOMIC DNA]</scope>
    <source>
        <strain evidence="5">Baker2002</strain>
    </source>
</reference>
<gene>
    <name evidence="4" type="ORF">METBISCDRAFT_26710</name>
</gene>
<protein>
    <submittedName>
        <fullName evidence="4">COX5B-domain-containing protein</fullName>
    </submittedName>
</protein>
<keyword evidence="2 3" id="KW-0862">Zinc</keyword>
<dbReference type="CDD" id="cd00924">
    <property type="entry name" value="Cyt_c_Oxidase_Vb"/>
    <property type="match status" value="1"/>
</dbReference>
<keyword evidence="5" id="KW-1185">Reference proteome</keyword>
<dbReference type="OrthoDB" id="10249250at2759"/>
<dbReference type="GO" id="GO:0046872">
    <property type="term" value="F:metal ion binding"/>
    <property type="evidence" value="ECO:0007669"/>
    <property type="project" value="UniProtKB-KW"/>
</dbReference>
<feature type="binding site" evidence="3">
    <location>
        <position position="99"/>
    </location>
    <ligand>
        <name>Zn(2+)</name>
        <dbReference type="ChEBI" id="CHEBI:29105"/>
    </ligand>
</feature>